<evidence type="ECO:0000313" key="9">
    <source>
        <dbReference type="EMBL" id="KAK5781054.1"/>
    </source>
</evidence>
<dbReference type="Pfam" id="PF00172">
    <property type="entry name" value="Zn_clus"/>
    <property type="match status" value="1"/>
</dbReference>
<keyword evidence="6" id="KW-0804">Transcription</keyword>
<evidence type="ECO:0000256" key="5">
    <source>
        <dbReference type="ARBA" id="ARBA00023125"/>
    </source>
</evidence>
<keyword evidence="3" id="KW-0862">Zinc</keyword>
<dbReference type="InterPro" id="IPR036864">
    <property type="entry name" value="Zn2-C6_fun-type_DNA-bd_sf"/>
</dbReference>
<keyword evidence="5" id="KW-0238">DNA-binding</keyword>
<dbReference type="Proteomes" id="UP001306508">
    <property type="component" value="Unassembled WGS sequence"/>
</dbReference>
<comment type="subcellular location">
    <subcellularLocation>
        <location evidence="1">Nucleus</location>
    </subcellularLocation>
</comment>
<dbReference type="GO" id="GO:0008270">
    <property type="term" value="F:zinc ion binding"/>
    <property type="evidence" value="ECO:0007669"/>
    <property type="project" value="InterPro"/>
</dbReference>
<keyword evidence="7" id="KW-0539">Nucleus</keyword>
<reference evidence="10" key="1">
    <citation type="submission" date="2023-07" db="EMBL/GenBank/DDBJ databases">
        <title>A draft genome of Kazachstania heterogenica Y-27499.</title>
        <authorList>
            <person name="Donic C."/>
            <person name="Kralova J.S."/>
            <person name="Fidel L."/>
            <person name="Ben-Dor S."/>
            <person name="Jung S."/>
        </authorList>
    </citation>
    <scope>NUCLEOTIDE SEQUENCE [LARGE SCALE GENOMIC DNA]</scope>
    <source>
        <strain evidence="10">Y27499</strain>
    </source>
</reference>
<proteinExistence type="predicted"/>
<comment type="caution">
    <text evidence="9">The sequence shown here is derived from an EMBL/GenBank/DDBJ whole genome shotgun (WGS) entry which is preliminary data.</text>
</comment>
<dbReference type="PROSITE" id="PS50048">
    <property type="entry name" value="ZN2_CY6_FUNGAL_2"/>
    <property type="match status" value="1"/>
</dbReference>
<dbReference type="GO" id="GO:0006351">
    <property type="term" value="P:DNA-templated transcription"/>
    <property type="evidence" value="ECO:0007669"/>
    <property type="project" value="InterPro"/>
</dbReference>
<dbReference type="AlphaFoldDB" id="A0AAN7W4J4"/>
<dbReference type="InterPro" id="IPR007219">
    <property type="entry name" value="XnlR_reg_dom"/>
</dbReference>
<dbReference type="CDD" id="cd12148">
    <property type="entry name" value="fungal_TF_MHR"/>
    <property type="match status" value="1"/>
</dbReference>
<dbReference type="SUPFAM" id="SSF57701">
    <property type="entry name" value="Zn2/Cys6 DNA-binding domain"/>
    <property type="match status" value="1"/>
</dbReference>
<evidence type="ECO:0000313" key="10">
    <source>
        <dbReference type="Proteomes" id="UP001306508"/>
    </source>
</evidence>
<keyword evidence="2" id="KW-0479">Metal-binding</keyword>
<dbReference type="SMART" id="SM00906">
    <property type="entry name" value="Fungal_trans"/>
    <property type="match status" value="1"/>
</dbReference>
<dbReference type="CDD" id="cd00067">
    <property type="entry name" value="GAL4"/>
    <property type="match status" value="1"/>
</dbReference>
<dbReference type="PROSITE" id="PS00463">
    <property type="entry name" value="ZN2_CY6_FUNGAL_1"/>
    <property type="match status" value="1"/>
</dbReference>
<evidence type="ECO:0000256" key="3">
    <source>
        <dbReference type="ARBA" id="ARBA00022833"/>
    </source>
</evidence>
<dbReference type="GO" id="GO:0005634">
    <property type="term" value="C:nucleus"/>
    <property type="evidence" value="ECO:0007669"/>
    <property type="project" value="UniProtKB-SubCell"/>
</dbReference>
<evidence type="ECO:0000256" key="2">
    <source>
        <dbReference type="ARBA" id="ARBA00022723"/>
    </source>
</evidence>
<evidence type="ECO:0000256" key="7">
    <source>
        <dbReference type="ARBA" id="ARBA00023242"/>
    </source>
</evidence>
<gene>
    <name evidence="9" type="ORF">RI543_001443</name>
</gene>
<organism evidence="9 10">
    <name type="scientific">Arxiozyma heterogenica</name>
    <dbReference type="NCBI Taxonomy" id="278026"/>
    <lineage>
        <taxon>Eukaryota</taxon>
        <taxon>Fungi</taxon>
        <taxon>Dikarya</taxon>
        <taxon>Ascomycota</taxon>
        <taxon>Saccharomycotina</taxon>
        <taxon>Saccharomycetes</taxon>
        <taxon>Saccharomycetales</taxon>
        <taxon>Saccharomycetaceae</taxon>
        <taxon>Arxiozyma</taxon>
    </lineage>
</organism>
<name>A0AAN7W4J4_9SACH</name>
<dbReference type="GO" id="GO:0000981">
    <property type="term" value="F:DNA-binding transcription factor activity, RNA polymerase II-specific"/>
    <property type="evidence" value="ECO:0007669"/>
    <property type="project" value="InterPro"/>
</dbReference>
<sequence length="852" mass="99137">MTTVYAPYLFGKVWDPLIAIGLGTHIMTKKPKILVLSTDLKTRKLTPRRIRVAVACLSCRKKKRRCDGNQPCLYCHRNHLNCEYLTSSSANPNTTDTNSMNNILNKSKKISNSIQAENNIIESNNILTVTTVSIQNNYSDTYTSNNISKFEKSQHNNPSFFDNSIHSEQAEESLEEHSRILLDNNKKISHSPPTVYPHDTIDYKRIVETLFTKENLQNIIRYCHQNDKKKDINEFLIKSIDKNINKDNFLNLNEIRMINQSILPPKHIALKLILKTWNYACVLFRFYHRPTIIKILYSLYEDNGYPKSINESRAEALIYAVLAVGALFSKDDHLETYDSNIKKEYYGDEGLKFFIKSKSLIDFADVSDLYSIQTLFMLTLFLQCSANLKSCYHYIGIALRSAIKEGLYKNSSLTGPTPIENETKKRLFWSIYKVDIYMNCILGLPSSMNEDKIDQELPLDVDDERITPNGIIESPNKTGFEKISSCGINNEHTKLLLVMSRIYDYTSQLTLSKILHKTELIKNIHDLELQLENWYKQLPSALKPTYKMKTDDERDYYLKPQKLLQLDFLLTKLTLYKPFFHFITLNSDDYPNLKFQIRMSTNCIKISIEIIRLSYDMINMDLLSGTYWYSIHTIYYSFACLTIYKYQLKERRNPNDEKLSEIENVCNLGYKILIELQNYSSAGKRILKVLELIFKQFNDKFLELNQQLINNLQYFKNNNHHHSIHHQITKKFNVNHHHNNRIGALQGSDNHATNNSNYHNYFNINFVGVSGQNDDTSFVEHVNNNNNNNNSHNSHIHLTNDNKHINNHPIGINTDAYDNNSNLLVNPDNNTDFIFNSQNFLNKLLEELELDI</sequence>
<dbReference type="EMBL" id="JAWIZZ010000038">
    <property type="protein sequence ID" value="KAK5781054.1"/>
    <property type="molecule type" value="Genomic_DNA"/>
</dbReference>
<evidence type="ECO:0000256" key="6">
    <source>
        <dbReference type="ARBA" id="ARBA00023163"/>
    </source>
</evidence>
<keyword evidence="10" id="KW-1185">Reference proteome</keyword>
<evidence type="ECO:0000256" key="1">
    <source>
        <dbReference type="ARBA" id="ARBA00004123"/>
    </source>
</evidence>
<dbReference type="PANTHER" id="PTHR47540:SF1">
    <property type="entry name" value="ACTIVATOR OF STRESS GENES 1-RELATED"/>
    <property type="match status" value="1"/>
</dbReference>
<protein>
    <recommendedName>
        <fullName evidence="8">Zn(2)-C6 fungal-type domain-containing protein</fullName>
    </recommendedName>
</protein>
<keyword evidence="4" id="KW-0805">Transcription regulation</keyword>
<dbReference type="GO" id="GO:0043565">
    <property type="term" value="F:sequence-specific DNA binding"/>
    <property type="evidence" value="ECO:0007669"/>
    <property type="project" value="TreeGrafter"/>
</dbReference>
<accession>A0AAN7W4J4</accession>
<dbReference type="SMART" id="SM00066">
    <property type="entry name" value="GAL4"/>
    <property type="match status" value="1"/>
</dbReference>
<dbReference type="Pfam" id="PF04082">
    <property type="entry name" value="Fungal_trans"/>
    <property type="match status" value="1"/>
</dbReference>
<feature type="domain" description="Zn(2)-C6 fungal-type" evidence="8">
    <location>
        <begin position="55"/>
        <end position="84"/>
    </location>
</feature>
<dbReference type="InterPro" id="IPR051711">
    <property type="entry name" value="Stress_Response_Reg"/>
</dbReference>
<evidence type="ECO:0000256" key="4">
    <source>
        <dbReference type="ARBA" id="ARBA00023015"/>
    </source>
</evidence>
<dbReference type="InterPro" id="IPR001138">
    <property type="entry name" value="Zn2Cys6_DnaBD"/>
</dbReference>
<dbReference type="GO" id="GO:0045944">
    <property type="term" value="P:positive regulation of transcription by RNA polymerase II"/>
    <property type="evidence" value="ECO:0007669"/>
    <property type="project" value="TreeGrafter"/>
</dbReference>
<dbReference type="Gene3D" id="4.10.240.10">
    <property type="entry name" value="Zn(2)-C6 fungal-type DNA-binding domain"/>
    <property type="match status" value="1"/>
</dbReference>
<dbReference type="PANTHER" id="PTHR47540">
    <property type="entry name" value="THIAMINE REPRESSIBLE GENES REGULATORY PROTEIN THI5"/>
    <property type="match status" value="1"/>
</dbReference>
<evidence type="ECO:0000259" key="8">
    <source>
        <dbReference type="PROSITE" id="PS50048"/>
    </source>
</evidence>